<accession>A0ABS8V0K2</accession>
<dbReference type="Proteomes" id="UP000823775">
    <property type="component" value="Unassembled WGS sequence"/>
</dbReference>
<sequence>MVLGRPSESEQPKHLSREPSLFFSLLSLISLYQPNFLHFALAGYQQRVGQKDLVVAGVESCIRPGLCPSERRGSLDDRGLAWSVKGHIRYAVGAKQSGDTTGQRDSWERSIRGTGSDAPLPAGRKQEEISTRFQTYLFRARVPVSEDAVPLYSAWSNLLI</sequence>
<protein>
    <submittedName>
        <fullName evidence="2">Uncharacterized protein</fullName>
    </submittedName>
</protein>
<feature type="region of interest" description="Disordered" evidence="1">
    <location>
        <begin position="94"/>
        <end position="124"/>
    </location>
</feature>
<keyword evidence="3" id="KW-1185">Reference proteome</keyword>
<gene>
    <name evidence="2" type="ORF">HAX54_024849</name>
</gene>
<evidence type="ECO:0000256" key="1">
    <source>
        <dbReference type="SAM" id="MobiDB-lite"/>
    </source>
</evidence>
<evidence type="ECO:0000313" key="3">
    <source>
        <dbReference type="Proteomes" id="UP000823775"/>
    </source>
</evidence>
<proteinExistence type="predicted"/>
<dbReference type="EMBL" id="JACEIK010003012">
    <property type="protein sequence ID" value="MCD9639897.1"/>
    <property type="molecule type" value="Genomic_DNA"/>
</dbReference>
<comment type="caution">
    <text evidence="2">The sequence shown here is derived from an EMBL/GenBank/DDBJ whole genome shotgun (WGS) entry which is preliminary data.</text>
</comment>
<reference evidence="2 3" key="1">
    <citation type="journal article" date="2021" name="BMC Genomics">
        <title>Datura genome reveals duplications of psychoactive alkaloid biosynthetic genes and high mutation rate following tissue culture.</title>
        <authorList>
            <person name="Rajewski A."/>
            <person name="Carter-House D."/>
            <person name="Stajich J."/>
            <person name="Litt A."/>
        </authorList>
    </citation>
    <scope>NUCLEOTIDE SEQUENCE [LARGE SCALE GENOMIC DNA]</scope>
    <source>
        <strain evidence="2">AR-01</strain>
    </source>
</reference>
<evidence type="ECO:0000313" key="2">
    <source>
        <dbReference type="EMBL" id="MCD9639897.1"/>
    </source>
</evidence>
<name>A0ABS8V0K2_DATST</name>
<organism evidence="2 3">
    <name type="scientific">Datura stramonium</name>
    <name type="common">Jimsonweed</name>
    <name type="synonym">Common thornapple</name>
    <dbReference type="NCBI Taxonomy" id="4076"/>
    <lineage>
        <taxon>Eukaryota</taxon>
        <taxon>Viridiplantae</taxon>
        <taxon>Streptophyta</taxon>
        <taxon>Embryophyta</taxon>
        <taxon>Tracheophyta</taxon>
        <taxon>Spermatophyta</taxon>
        <taxon>Magnoliopsida</taxon>
        <taxon>eudicotyledons</taxon>
        <taxon>Gunneridae</taxon>
        <taxon>Pentapetalae</taxon>
        <taxon>asterids</taxon>
        <taxon>lamiids</taxon>
        <taxon>Solanales</taxon>
        <taxon>Solanaceae</taxon>
        <taxon>Solanoideae</taxon>
        <taxon>Datureae</taxon>
        <taxon>Datura</taxon>
    </lineage>
</organism>